<dbReference type="EMBL" id="CP000248">
    <property type="protein sequence ID" value="ABD24848.1"/>
    <property type="molecule type" value="Genomic_DNA"/>
</dbReference>
<feature type="domain" description="UspA" evidence="2">
    <location>
        <begin position="159"/>
        <end position="279"/>
    </location>
</feature>
<keyword evidence="4" id="KW-1185">Reference proteome</keyword>
<dbReference type="PRINTS" id="PR01438">
    <property type="entry name" value="UNVRSLSTRESS"/>
</dbReference>
<evidence type="ECO:0000313" key="4">
    <source>
        <dbReference type="Proteomes" id="UP000009134"/>
    </source>
</evidence>
<dbReference type="KEGG" id="nar:Saro_0400"/>
<protein>
    <submittedName>
        <fullName evidence="3">UspA</fullName>
    </submittedName>
</protein>
<reference evidence="4" key="1">
    <citation type="submission" date="2006-01" db="EMBL/GenBank/DDBJ databases">
        <title>Complete sequence of Novosphingobium aromaticivorans DSM 12444.</title>
        <authorList>
            <consortium name="US DOE Joint Genome Institute"/>
            <person name="Copeland A."/>
            <person name="Lucas S."/>
            <person name="Lapidus A."/>
            <person name="Barry K."/>
            <person name="Detter J.C."/>
            <person name="Glavina T."/>
            <person name="Hammon N."/>
            <person name="Israni S."/>
            <person name="Pitluck S."/>
            <person name="Chain P."/>
            <person name="Malfatti S."/>
            <person name="Shin M."/>
            <person name="Vergez L."/>
            <person name="Schmutz J."/>
            <person name="Larimer F."/>
            <person name="Land M."/>
            <person name="Kyrpides N."/>
            <person name="Ivanova N."/>
            <person name="Fredrickson J."/>
            <person name="Balkwill D."/>
            <person name="Romine M.F."/>
            <person name="Richardson P."/>
        </authorList>
    </citation>
    <scope>NUCLEOTIDE SEQUENCE [LARGE SCALE GENOMIC DNA]</scope>
    <source>
        <strain evidence="4">ATCC 700278 / DSM 12444 / CCUG 56034 / CIP 105152 / NBRC 16084 / F199</strain>
    </source>
</reference>
<dbReference type="AlphaFoldDB" id="Q2GBC5"/>
<organism evidence="3 4">
    <name type="scientific">Novosphingobium aromaticivorans (strain ATCC 700278 / DSM 12444 / CCUG 56034 / CIP 105152 / NBRC 16084 / F199)</name>
    <dbReference type="NCBI Taxonomy" id="279238"/>
    <lineage>
        <taxon>Bacteria</taxon>
        <taxon>Pseudomonadati</taxon>
        <taxon>Pseudomonadota</taxon>
        <taxon>Alphaproteobacteria</taxon>
        <taxon>Sphingomonadales</taxon>
        <taxon>Sphingomonadaceae</taxon>
        <taxon>Novosphingobium</taxon>
    </lineage>
</organism>
<evidence type="ECO:0000259" key="2">
    <source>
        <dbReference type="Pfam" id="PF00582"/>
    </source>
</evidence>
<gene>
    <name evidence="3" type="ordered locus">Saro_0400</name>
</gene>
<dbReference type="Gene3D" id="3.40.50.12370">
    <property type="match status" value="1"/>
</dbReference>
<name>Q2GBC5_NOVAD</name>
<evidence type="ECO:0000256" key="1">
    <source>
        <dbReference type="ARBA" id="ARBA00008791"/>
    </source>
</evidence>
<dbReference type="STRING" id="279238.Saro_0400"/>
<accession>Q2GBC5</accession>
<dbReference type="SUPFAM" id="SSF52402">
    <property type="entry name" value="Adenine nucleotide alpha hydrolases-like"/>
    <property type="match status" value="2"/>
</dbReference>
<proteinExistence type="inferred from homology"/>
<dbReference type="InterPro" id="IPR006016">
    <property type="entry name" value="UspA"/>
</dbReference>
<dbReference type="CDD" id="cd00293">
    <property type="entry name" value="USP-like"/>
    <property type="match status" value="1"/>
</dbReference>
<comment type="similarity">
    <text evidence="1">Belongs to the universal stress protein A family.</text>
</comment>
<dbReference type="Pfam" id="PF00582">
    <property type="entry name" value="Usp"/>
    <property type="match status" value="1"/>
</dbReference>
<dbReference type="HOGENOM" id="CLU_049301_5_2_5"/>
<dbReference type="InterPro" id="IPR006015">
    <property type="entry name" value="Universal_stress_UspA"/>
</dbReference>
<sequence>MTHAASRRLVMLYATVDTFDLDEGAAHYGLSVCAASNSGLTGLLLSLDANLPPSAEGRSYSQMEAESAERVAANRANAEALVAEAARRGITAHTATDLDHSRGVIGWLADHARLHDLVVIGADRRGMMSDRMIAENLLFEIGRPLLLVPAQHKQGFSCKTVVIAWDNSKSAARALGDALALLPEVQDLAFLIVGDEKAIPSALDDSAVASLLSRRGLAARVVRQQLGERSIGTALQEGAQELGADLLVMGGFGHSRLREFILGGATLSVFDDPRLPVLLSH</sequence>
<dbReference type="eggNOG" id="COG0589">
    <property type="taxonomic scope" value="Bacteria"/>
</dbReference>
<evidence type="ECO:0000313" key="3">
    <source>
        <dbReference type="EMBL" id="ABD24848.1"/>
    </source>
</evidence>
<dbReference type="Proteomes" id="UP000009134">
    <property type="component" value="Chromosome"/>
</dbReference>